<dbReference type="EMBL" id="SSOB01000006">
    <property type="protein sequence ID" value="THF82667.1"/>
    <property type="molecule type" value="Genomic_DNA"/>
</dbReference>
<gene>
    <name evidence="1" type="ORF">E6C55_06255</name>
</gene>
<dbReference type="OrthoDB" id="1730007at2"/>
<dbReference type="RefSeq" id="WP_136368928.1">
    <property type="nucleotide sequence ID" value="NZ_SSOB01000006.1"/>
</dbReference>
<evidence type="ECO:0008006" key="3">
    <source>
        <dbReference type="Google" id="ProtNLM"/>
    </source>
</evidence>
<comment type="caution">
    <text evidence="1">The sequence shown here is derived from an EMBL/GenBank/DDBJ whole genome shotgun (WGS) entry which is preliminary data.</text>
</comment>
<accession>A0A4S4C4E0</accession>
<name>A0A4S4C4E0_9BACL</name>
<dbReference type="AlphaFoldDB" id="A0A4S4C4E0"/>
<evidence type="ECO:0000313" key="2">
    <source>
        <dbReference type="Proteomes" id="UP000310636"/>
    </source>
</evidence>
<dbReference type="Proteomes" id="UP000310636">
    <property type="component" value="Unassembled WGS sequence"/>
</dbReference>
<keyword evidence="2" id="KW-1185">Reference proteome</keyword>
<proteinExistence type="predicted"/>
<organism evidence="1 2">
    <name type="scientific">Cohnella fermenti</name>
    <dbReference type="NCBI Taxonomy" id="2565925"/>
    <lineage>
        <taxon>Bacteria</taxon>
        <taxon>Bacillati</taxon>
        <taxon>Bacillota</taxon>
        <taxon>Bacilli</taxon>
        <taxon>Bacillales</taxon>
        <taxon>Paenibacillaceae</taxon>
        <taxon>Cohnella</taxon>
    </lineage>
</organism>
<reference evidence="1 2" key="1">
    <citation type="submission" date="2019-04" db="EMBL/GenBank/DDBJ databases">
        <title>Cohnella sp. nov. isolated from preserved vegetables.</title>
        <authorList>
            <person name="Lin S.-Y."/>
            <person name="Hung M.-H."/>
            <person name="Young C.-C."/>
        </authorList>
    </citation>
    <scope>NUCLEOTIDE SEQUENCE [LARGE SCALE GENOMIC DNA]</scope>
    <source>
        <strain evidence="1 2">CC-MHH1044</strain>
    </source>
</reference>
<evidence type="ECO:0000313" key="1">
    <source>
        <dbReference type="EMBL" id="THF82667.1"/>
    </source>
</evidence>
<protein>
    <recommendedName>
        <fullName evidence="3">Polymer-forming cytoskeletal protein</fullName>
    </recommendedName>
</protein>
<sequence length="227" mass="24379">MERTKALPDLTINGVGQASGGSYGEVRIDGVSRLKGDIECEKLHINGVVSTHGTLKAKEMAFDGKLNAGELLDAGNARMNGMVKVKGRFRGEAIELNGFIDVGGDLSAERLVCRGALDVKGLLNAGEVDITAEGRCKAREIGGETIRTRRRKSGAWRAMWGWAIPKLIAVTEAETIEGDRIELEYTTATAVRGSVVHIGKGCRIGSVEYTGQLVVHPEAKVEHQARI</sequence>